<evidence type="ECO:0000256" key="1">
    <source>
        <dbReference type="SAM" id="MobiDB-lite"/>
    </source>
</evidence>
<evidence type="ECO:0000313" key="3">
    <source>
        <dbReference type="Proteomes" id="UP000708208"/>
    </source>
</evidence>
<dbReference type="AlphaFoldDB" id="A0A8J2L7M0"/>
<protein>
    <recommendedName>
        <fullName evidence="4">Retrotransposon gag domain-containing protein</fullName>
    </recommendedName>
</protein>
<reference evidence="2" key="1">
    <citation type="submission" date="2021-06" db="EMBL/GenBank/DDBJ databases">
        <authorList>
            <person name="Hodson N. C."/>
            <person name="Mongue J. A."/>
            <person name="Jaron S. K."/>
        </authorList>
    </citation>
    <scope>NUCLEOTIDE SEQUENCE</scope>
</reference>
<organism evidence="2 3">
    <name type="scientific">Allacma fusca</name>
    <dbReference type="NCBI Taxonomy" id="39272"/>
    <lineage>
        <taxon>Eukaryota</taxon>
        <taxon>Metazoa</taxon>
        <taxon>Ecdysozoa</taxon>
        <taxon>Arthropoda</taxon>
        <taxon>Hexapoda</taxon>
        <taxon>Collembola</taxon>
        <taxon>Symphypleona</taxon>
        <taxon>Sminthuridae</taxon>
        <taxon>Allacma</taxon>
    </lineage>
</organism>
<accession>A0A8J2L7M0</accession>
<dbReference type="OrthoDB" id="115435at2759"/>
<comment type="caution">
    <text evidence="2">The sequence shown here is derived from an EMBL/GenBank/DDBJ whole genome shotgun (WGS) entry which is preliminary data.</text>
</comment>
<feature type="compositionally biased region" description="Low complexity" evidence="1">
    <location>
        <begin position="185"/>
        <end position="201"/>
    </location>
</feature>
<proteinExistence type="predicted"/>
<evidence type="ECO:0000313" key="2">
    <source>
        <dbReference type="EMBL" id="CAG7817144.1"/>
    </source>
</evidence>
<keyword evidence="3" id="KW-1185">Reference proteome</keyword>
<evidence type="ECO:0008006" key="4">
    <source>
        <dbReference type="Google" id="ProtNLM"/>
    </source>
</evidence>
<dbReference type="EMBL" id="CAJVCH010386716">
    <property type="protein sequence ID" value="CAG7817144.1"/>
    <property type="molecule type" value="Genomic_DNA"/>
</dbReference>
<dbReference type="Proteomes" id="UP000708208">
    <property type="component" value="Unassembled WGS sequence"/>
</dbReference>
<feature type="compositionally biased region" description="Polar residues" evidence="1">
    <location>
        <begin position="210"/>
        <end position="219"/>
    </location>
</feature>
<sequence length="241" mass="26933">MAASKNTIPIDTVSEIVRAASSAVLLPNIPHFTGEVSSTEAKQWLNSIENQATIAGWNNIQKLEAAKRLLLKAAKTWYLLSADDIKTWYDFRQQFSETFIGSETNVVDKWERFSLRAQNENESPIEYIFDKLRLAKDVGASVTDSKNAVCSGFKNEEMANFLRVYDYSKAADWTRRLREFQSSKPSLNRPSSPSDSSSDNDSNSEEKSSGCLSNVSESGPFQRGKSCVEDDTPERMADCGK</sequence>
<feature type="region of interest" description="Disordered" evidence="1">
    <location>
        <begin position="181"/>
        <end position="241"/>
    </location>
</feature>
<gene>
    <name evidence="2" type="ORF">AFUS01_LOCUS27725</name>
</gene>
<name>A0A8J2L7M0_9HEXA</name>